<dbReference type="SUPFAM" id="SSF53474">
    <property type="entry name" value="alpha/beta-Hydrolases"/>
    <property type="match status" value="1"/>
</dbReference>
<dbReference type="Gene3D" id="3.40.50.1820">
    <property type="entry name" value="alpha/beta hydrolase"/>
    <property type="match status" value="1"/>
</dbReference>
<protein>
    <submittedName>
        <fullName evidence="2">Lipase family protein</fullName>
        <ecNumber evidence="2">3.1.1.-</ecNumber>
    </submittedName>
</protein>
<dbReference type="InterPro" id="IPR002921">
    <property type="entry name" value="Fungal_lipase-type"/>
</dbReference>
<dbReference type="EMBL" id="JARXRM010000035">
    <property type="protein sequence ID" value="MDH5823695.1"/>
    <property type="molecule type" value="Genomic_DNA"/>
</dbReference>
<comment type="caution">
    <text evidence="2">The sequence shown here is derived from an EMBL/GenBank/DDBJ whole genome shotgun (WGS) entry which is preliminary data.</text>
</comment>
<reference evidence="2 3" key="1">
    <citation type="submission" date="2023-04" db="EMBL/GenBank/DDBJ databases">
        <title>Luteimonas endophyticus RD2P54.</title>
        <authorList>
            <person name="Sun J.-Q."/>
        </authorList>
    </citation>
    <scope>NUCLEOTIDE SEQUENCE [LARGE SCALE GENOMIC DNA]</scope>
    <source>
        <strain evidence="2 3">RD2P54</strain>
    </source>
</reference>
<dbReference type="PANTHER" id="PTHR45856:SF24">
    <property type="entry name" value="FUNGAL LIPASE-LIKE DOMAIN-CONTAINING PROTEIN"/>
    <property type="match status" value="1"/>
</dbReference>
<evidence type="ECO:0000313" key="2">
    <source>
        <dbReference type="EMBL" id="MDH5823695.1"/>
    </source>
</evidence>
<organism evidence="2 3">
    <name type="scientific">Luteimonas endophytica</name>
    <dbReference type="NCBI Taxonomy" id="3042023"/>
    <lineage>
        <taxon>Bacteria</taxon>
        <taxon>Pseudomonadati</taxon>
        <taxon>Pseudomonadota</taxon>
        <taxon>Gammaproteobacteria</taxon>
        <taxon>Lysobacterales</taxon>
        <taxon>Lysobacteraceae</taxon>
        <taxon>Luteimonas</taxon>
    </lineage>
</organism>
<dbReference type="Proteomes" id="UP001156940">
    <property type="component" value="Unassembled WGS sequence"/>
</dbReference>
<dbReference type="EC" id="3.1.1.-" evidence="2"/>
<sequence length="318" mass="34675">MHDIDVAVAAQPVLDPQLTLALAQASMAAYAAFDGTRIVPPPDYRLVASWTGWDAGPFGGVEEPYGLLFQSVRDPGTCLFAFRGTDSDMDALSEADFVTTDFVPASGRLDPAPQVSTGFYGIYHDRGGNMAASMRGQLFALLDRFRPARVLLTGHSLGAALSQLFSFDLAVSRQQQATNINFASPMVGTPSWQQAWAAHVGAASAVRCYNFWDYVPTLPPSLAGYVPVGQGFRTAFYVREGWYVHELARHSLANLQTVLQHAMWLDPQAWSGTFQDHVAPPRLMQSDIPPPGAQVPWADRARETLAFERSLRAAAWAS</sequence>
<dbReference type="GO" id="GO:0016787">
    <property type="term" value="F:hydrolase activity"/>
    <property type="evidence" value="ECO:0007669"/>
    <property type="project" value="UniProtKB-KW"/>
</dbReference>
<keyword evidence="2" id="KW-0378">Hydrolase</keyword>
<dbReference type="PANTHER" id="PTHR45856">
    <property type="entry name" value="ALPHA/BETA-HYDROLASES SUPERFAMILY PROTEIN"/>
    <property type="match status" value="1"/>
</dbReference>
<evidence type="ECO:0000313" key="3">
    <source>
        <dbReference type="Proteomes" id="UP001156940"/>
    </source>
</evidence>
<dbReference type="CDD" id="cd00519">
    <property type="entry name" value="Lipase_3"/>
    <property type="match status" value="1"/>
</dbReference>
<proteinExistence type="predicted"/>
<evidence type="ECO:0000259" key="1">
    <source>
        <dbReference type="Pfam" id="PF01764"/>
    </source>
</evidence>
<keyword evidence="3" id="KW-1185">Reference proteome</keyword>
<dbReference type="Pfam" id="PF01764">
    <property type="entry name" value="Lipase_3"/>
    <property type="match status" value="1"/>
</dbReference>
<dbReference type="InterPro" id="IPR051218">
    <property type="entry name" value="Sec_MonoDiacylglyc_Lipase"/>
</dbReference>
<name>A0ABT6JA41_9GAMM</name>
<accession>A0ABT6JA41</accession>
<feature type="domain" description="Fungal lipase-type" evidence="1">
    <location>
        <begin position="80"/>
        <end position="220"/>
    </location>
</feature>
<dbReference type="RefSeq" id="WP_280574941.1">
    <property type="nucleotide sequence ID" value="NZ_JARXRM010000035.1"/>
</dbReference>
<gene>
    <name evidence="2" type="ORF">QFW77_11925</name>
</gene>
<dbReference type="InterPro" id="IPR029058">
    <property type="entry name" value="AB_hydrolase_fold"/>
</dbReference>